<dbReference type="InterPro" id="IPR029002">
    <property type="entry name" value="PLPC/GPLD1"/>
</dbReference>
<feature type="domain" description="Phospholipase C/D" evidence="13">
    <location>
        <begin position="17"/>
        <end position="137"/>
    </location>
</feature>
<evidence type="ECO:0000256" key="12">
    <source>
        <dbReference type="PROSITE-ProRule" id="PRU00803"/>
    </source>
</evidence>
<evidence type="ECO:0000256" key="7">
    <source>
        <dbReference type="ARBA" id="ARBA00022737"/>
    </source>
</evidence>
<dbReference type="Pfam" id="PF01839">
    <property type="entry name" value="FG-GAP"/>
    <property type="match status" value="4"/>
</dbReference>
<accession>A0A8B9TRP8</accession>
<dbReference type="InterPro" id="IPR013519">
    <property type="entry name" value="Int_alpha_beta-p"/>
</dbReference>
<dbReference type="FunFam" id="2.130.10.130:FF:000020">
    <property type="entry name" value="Glycosylphosphatidylinositol specific phospholipase D1"/>
    <property type="match status" value="1"/>
</dbReference>
<dbReference type="InterPro" id="IPR013517">
    <property type="entry name" value="FG-GAP"/>
</dbReference>
<dbReference type="PROSITE" id="PS51470">
    <property type="entry name" value="FG_GAP"/>
    <property type="match status" value="3"/>
</dbReference>
<protein>
    <recommendedName>
        <fullName evidence="4">Phosphatidylinositol-glycan-specific phospholipase D</fullName>
        <ecNumber evidence="3">3.1.4.50</ecNumber>
    </recommendedName>
    <alternativeName>
        <fullName evidence="10">Glycosyl-phosphatidylinositol-specific phospholipase D</fullName>
    </alternativeName>
</protein>
<evidence type="ECO:0000256" key="10">
    <source>
        <dbReference type="ARBA" id="ARBA00029753"/>
    </source>
</evidence>
<feature type="repeat" description="FG-GAP" evidence="12">
    <location>
        <begin position="376"/>
        <end position="437"/>
    </location>
</feature>
<evidence type="ECO:0000256" key="5">
    <source>
        <dbReference type="ARBA" id="ARBA00022525"/>
    </source>
</evidence>
<feature type="repeat" description="FG-GAP" evidence="12">
    <location>
        <begin position="439"/>
        <end position="499"/>
    </location>
</feature>
<dbReference type="SMART" id="SM00191">
    <property type="entry name" value="Int_alpha"/>
    <property type="match status" value="6"/>
</dbReference>
<proteinExistence type="inferred from homology"/>
<keyword evidence="9" id="KW-0325">Glycoprotein</keyword>
<dbReference type="GO" id="GO:0004621">
    <property type="term" value="F:glycosylphosphatidylinositol phospholipase D activity"/>
    <property type="evidence" value="ECO:0007669"/>
    <property type="project" value="UniProtKB-EC"/>
</dbReference>
<dbReference type="Gene3D" id="2.130.10.130">
    <property type="entry name" value="Integrin alpha, N-terminal"/>
    <property type="match status" value="3"/>
</dbReference>
<dbReference type="EC" id="3.1.4.50" evidence="3"/>
<evidence type="ECO:0000313" key="15">
    <source>
        <dbReference type="Proteomes" id="UP000694400"/>
    </source>
</evidence>
<keyword evidence="5" id="KW-0964">Secreted</keyword>
<evidence type="ECO:0000256" key="8">
    <source>
        <dbReference type="ARBA" id="ARBA00022801"/>
    </source>
</evidence>
<dbReference type="PANTHER" id="PTHR23221">
    <property type="entry name" value="GLYCOSYLPHOSPHATIDYLINOSITOL PHOSPHOLIPASE D"/>
    <property type="match status" value="1"/>
</dbReference>
<keyword evidence="8" id="KW-0378">Hydrolase</keyword>
<reference evidence="14" key="2">
    <citation type="submission" date="2025-08" db="UniProtKB">
        <authorList>
            <consortium name="Ensembl"/>
        </authorList>
    </citation>
    <scope>IDENTIFICATION</scope>
</reference>
<name>A0A8B9TRP8_ANAPL</name>
<dbReference type="InterPro" id="IPR001028">
    <property type="entry name" value="Gprt_PLipase_D"/>
</dbReference>
<dbReference type="InterPro" id="IPR028994">
    <property type="entry name" value="Integrin_alpha_N"/>
</dbReference>
<dbReference type="SUPFAM" id="SSF69318">
    <property type="entry name" value="Integrin alpha N-terminal domain"/>
    <property type="match status" value="1"/>
</dbReference>
<dbReference type="Ensembl" id="ENSAPLT00020026362.1">
    <property type="protein sequence ID" value="ENSAPLP00020024443.1"/>
    <property type="gene ID" value="ENSAPLG00020016855.1"/>
</dbReference>
<evidence type="ECO:0000256" key="6">
    <source>
        <dbReference type="ARBA" id="ARBA00022729"/>
    </source>
</evidence>
<dbReference type="PRINTS" id="PR00718">
    <property type="entry name" value="PHPHLIPASED"/>
</dbReference>
<evidence type="ECO:0000256" key="11">
    <source>
        <dbReference type="ARBA" id="ARBA00093237"/>
    </source>
</evidence>
<reference evidence="14" key="1">
    <citation type="submission" date="2019-08" db="EMBL/GenBank/DDBJ databases">
        <title>Three high-quality genomes provides insights into domestication of ducks.</title>
        <authorList>
            <person name="Hou Z.C."/>
            <person name="Zhu F."/>
            <person name="Yin Z.T."/>
            <person name="Zhang F."/>
        </authorList>
    </citation>
    <scope>NUCLEOTIDE SEQUENCE [LARGE SCALE GENOMIC DNA]</scope>
</reference>
<feature type="repeat" description="FG-GAP" evidence="12">
    <location>
        <begin position="307"/>
        <end position="368"/>
    </location>
</feature>
<evidence type="ECO:0000313" key="14">
    <source>
        <dbReference type="Ensembl" id="ENSAPLP00020024443.1"/>
    </source>
</evidence>
<organism evidence="14 15">
    <name type="scientific">Anas platyrhynchos</name>
    <name type="common">Mallard</name>
    <name type="synonym">Anas boschas</name>
    <dbReference type="NCBI Taxonomy" id="8839"/>
    <lineage>
        <taxon>Eukaryota</taxon>
        <taxon>Metazoa</taxon>
        <taxon>Chordata</taxon>
        <taxon>Craniata</taxon>
        <taxon>Vertebrata</taxon>
        <taxon>Euteleostomi</taxon>
        <taxon>Archelosauria</taxon>
        <taxon>Archosauria</taxon>
        <taxon>Dinosauria</taxon>
        <taxon>Saurischia</taxon>
        <taxon>Theropoda</taxon>
        <taxon>Coelurosauria</taxon>
        <taxon>Aves</taxon>
        <taxon>Neognathae</taxon>
        <taxon>Galloanserae</taxon>
        <taxon>Anseriformes</taxon>
        <taxon>Anatidae</taxon>
        <taxon>Anatinae</taxon>
        <taxon>Anas</taxon>
    </lineage>
</organism>
<comment type="catalytic activity">
    <reaction evidence="11">
        <text>a 6-(alpha-D-glucosaminyl)-1-(1,2-diacyl-sn-glycero-3-phospho)-1D-myo-inositol + H2O = 6-(alpha-D-glucosaminyl)-1D-myo-inositol + a 1,2-diacyl-sn-glycero-3-phosphate + H(+)</text>
        <dbReference type="Rhea" id="RHEA:10832"/>
        <dbReference type="ChEBI" id="CHEBI:15377"/>
        <dbReference type="ChEBI" id="CHEBI:15378"/>
        <dbReference type="ChEBI" id="CHEBI:57997"/>
        <dbReference type="ChEBI" id="CHEBI:58608"/>
        <dbReference type="ChEBI" id="CHEBI:58700"/>
        <dbReference type="EC" id="3.1.4.50"/>
    </reaction>
</comment>
<evidence type="ECO:0000256" key="9">
    <source>
        <dbReference type="ARBA" id="ARBA00023180"/>
    </source>
</evidence>
<dbReference type="GO" id="GO:0005615">
    <property type="term" value="C:extracellular space"/>
    <property type="evidence" value="ECO:0007669"/>
    <property type="project" value="TreeGrafter"/>
</dbReference>
<reference evidence="14" key="3">
    <citation type="submission" date="2025-09" db="UniProtKB">
        <authorList>
            <consortium name="Ensembl"/>
        </authorList>
    </citation>
    <scope>IDENTIFICATION</scope>
</reference>
<sequence length="802" mass="88943">HRALEFFISREGNVNYRQLLLKHQDAFQAGSIYPDAFYPSICKNGVFHDVSEDTHWSPFLNASIHYIRRNYPQPWEEATEKLVAFLFGIASHMVADVSWHSLGIDQGFLKAMGEVSFGSYSEAHSVGDFGNVSVYLASIYEEFYGREIITESTITDCTYLLFLELHGERLAVAKLFPRYASKSPFLVEKFHEYFLGGVDDMAFWTNNIFELTSQMLENGTRYNCLLCYYYLLYFNRNKQSKNEHLKNTTSLLPNTLEKKIKYTERGVHFDIQSWATNSLQYINRAFAKNVWRVLASTHQESSKYISKPAASYFLTSPYARLGWAVISADLNQDGYEDLVAGAPGYSTLGHIQIGRVYIVYGNHSGLPPEDMDLDGKADEVLEGHQPSGRFGSALAVLDFNEDGVPDLAIGAPSVGSQFLTYKGAVYVYFGTKGRGLPSQPNVTITCQYSYCNLGWSLLAADIDGDGNADLVVGSPYAPGSGQQRGFVAAFHSHFNRSDQGLLSVEDADWMVKGEENYAWFGFSLDSCQLENVTLLLIGSPTWKSCVGCDLFSSDVRQSVGKVYGYNPPSTKYRFAVAGDKAMGRMGLSLASGVMSVAGINRKVLVVGAPTTDSLSRISFLSPVLHQAGLALVYDLTDSIKPSLLSRFSGDRRFSRFGGDICLSDLDNDGLDEMIVTSPLRTNDITTVLFGGAAGRVYIYSGKQASSGNVTDHCKSWISPCPEDWVRNDKSEIMSRFGSSVITVKSERKVRKIIAAVASLRLSHLHILVNTSHLTHLHKSKVLLHHELSSPLSHSLLIIKTIL</sequence>
<evidence type="ECO:0000256" key="2">
    <source>
        <dbReference type="ARBA" id="ARBA00008652"/>
    </source>
</evidence>
<comment type="subcellular location">
    <subcellularLocation>
        <location evidence="1">Secreted</location>
    </subcellularLocation>
</comment>
<dbReference type="Pfam" id="PF00882">
    <property type="entry name" value="Zn_dep_PLPC"/>
    <property type="match status" value="1"/>
</dbReference>
<keyword evidence="6" id="KW-0732">Signal</keyword>
<comment type="similarity">
    <text evidence="2">Belongs to the GPLD1 family.</text>
</comment>
<evidence type="ECO:0000256" key="3">
    <source>
        <dbReference type="ARBA" id="ARBA00012284"/>
    </source>
</evidence>
<evidence type="ECO:0000256" key="4">
    <source>
        <dbReference type="ARBA" id="ARBA00015988"/>
    </source>
</evidence>
<dbReference type="Proteomes" id="UP000694400">
    <property type="component" value="Chromosome 2"/>
</dbReference>
<dbReference type="AlphaFoldDB" id="A0A8B9TRP8"/>
<evidence type="ECO:0000259" key="13">
    <source>
        <dbReference type="Pfam" id="PF00882"/>
    </source>
</evidence>
<evidence type="ECO:0000256" key="1">
    <source>
        <dbReference type="ARBA" id="ARBA00004613"/>
    </source>
</evidence>
<dbReference type="PANTHER" id="PTHR23221:SF7">
    <property type="entry name" value="PHOSPHATIDYLINOSITOL-GLYCAN-SPECIFIC PHOSPHOLIPASE D"/>
    <property type="match status" value="1"/>
</dbReference>
<dbReference type="GO" id="GO:0031012">
    <property type="term" value="C:extracellular matrix"/>
    <property type="evidence" value="ECO:0007669"/>
    <property type="project" value="TreeGrafter"/>
</dbReference>
<dbReference type="FunFam" id="2.130.10.130:FF:000017">
    <property type="entry name" value="Glycosylphosphatidylinositol specific phospholipase D1"/>
    <property type="match status" value="1"/>
</dbReference>
<keyword evidence="7" id="KW-0677">Repeat</keyword>